<dbReference type="PANTHER" id="PTHR42834">
    <property type="entry name" value="ENDONUCLEASE/EXONUCLEASE/PHOSPHATASE FAMILY PROTEIN (AFU_ORTHOLOGUE AFUA_3G09210)"/>
    <property type="match status" value="1"/>
</dbReference>
<comment type="caution">
    <text evidence="2">The sequence shown here is derived from an EMBL/GenBank/DDBJ whole genome shotgun (WGS) entry which is preliminary data.</text>
</comment>
<evidence type="ECO:0000313" key="3">
    <source>
        <dbReference type="Proteomes" id="UP001597544"/>
    </source>
</evidence>
<name>A0ABW5IPM2_9BACT</name>
<dbReference type="EMBL" id="JBHULU010000021">
    <property type="protein sequence ID" value="MFD2515259.1"/>
    <property type="molecule type" value="Genomic_DNA"/>
</dbReference>
<keyword evidence="2" id="KW-0255">Endonuclease</keyword>
<dbReference type="Pfam" id="PF19580">
    <property type="entry name" value="Exo_endo_phos_3"/>
    <property type="match status" value="1"/>
</dbReference>
<keyword evidence="2" id="KW-0378">Hydrolase</keyword>
<gene>
    <name evidence="2" type="ORF">ACFSRY_15410</name>
</gene>
<dbReference type="PROSITE" id="PS51257">
    <property type="entry name" value="PROKAR_LIPOPROTEIN"/>
    <property type="match status" value="1"/>
</dbReference>
<proteinExistence type="predicted"/>
<dbReference type="Proteomes" id="UP001597544">
    <property type="component" value="Unassembled WGS sequence"/>
</dbReference>
<protein>
    <submittedName>
        <fullName evidence="2">Endonuclease/exonuclease/phosphatase family protein</fullName>
    </submittedName>
</protein>
<dbReference type="PANTHER" id="PTHR42834:SF1">
    <property type="entry name" value="ENDONUCLEASE_EXONUCLEASE_PHOSPHATASE FAMILY PROTEIN (AFU_ORTHOLOGUE AFUA_3G09210)"/>
    <property type="match status" value="1"/>
</dbReference>
<dbReference type="Gene3D" id="3.60.10.10">
    <property type="entry name" value="Endonuclease/exonuclease/phosphatase"/>
    <property type="match status" value="1"/>
</dbReference>
<evidence type="ECO:0000259" key="1">
    <source>
        <dbReference type="Pfam" id="PF19580"/>
    </source>
</evidence>
<dbReference type="GO" id="GO:0004519">
    <property type="term" value="F:endonuclease activity"/>
    <property type="evidence" value="ECO:0007669"/>
    <property type="project" value="UniProtKB-KW"/>
</dbReference>
<accession>A0ABW5IPM2</accession>
<evidence type="ECO:0000313" key="2">
    <source>
        <dbReference type="EMBL" id="MFD2515259.1"/>
    </source>
</evidence>
<dbReference type="SUPFAM" id="SSF56219">
    <property type="entry name" value="DNase I-like"/>
    <property type="match status" value="1"/>
</dbReference>
<organism evidence="2 3">
    <name type="scientific">Pontibacter locisalis</name>
    <dbReference type="NCBI Taxonomy" id="1719035"/>
    <lineage>
        <taxon>Bacteria</taxon>
        <taxon>Pseudomonadati</taxon>
        <taxon>Bacteroidota</taxon>
        <taxon>Cytophagia</taxon>
        <taxon>Cytophagales</taxon>
        <taxon>Hymenobacteraceae</taxon>
        <taxon>Pontibacter</taxon>
    </lineage>
</organism>
<sequence length="353" mass="40021">MRYGIKTLLLIFTFITLIGCSRLPFSSKTGKLHTIAFYNVEKLFDTTNEPGTNDDAFTPNGEMNWTQEKYNRKIQNIASALANIGGGEGPAIIGISEIENQKVLQDLVNAEPLRKRGYNIIHHDMPDEQGLDVALLYKPKVFKVSQQQPVKIDYGRSNYTSRDILKVQGELQGQPVTLFVNHWPPRTRTRRGLQDDSRLRAAATTLRKEINALQAADKDAKIIVMGDFDAEPKTNVMQQVLKATGRPNPYYNEELFNTFFMHYVNGLGSYYSRGDFKMLDQILISKSLIDGEGLEYVRGSAQIHDPEELKFLYGKYKNTPLSTFSGSTYFGGYSDHFPVYIKVRKAKRNKPAI</sequence>
<feature type="domain" description="Endonuclease/exonuclease/phosphatase" evidence="1">
    <location>
        <begin position="34"/>
        <end position="345"/>
    </location>
</feature>
<reference evidence="3" key="1">
    <citation type="journal article" date="2019" name="Int. J. Syst. Evol. Microbiol.">
        <title>The Global Catalogue of Microorganisms (GCM) 10K type strain sequencing project: providing services to taxonomists for standard genome sequencing and annotation.</title>
        <authorList>
            <consortium name="The Broad Institute Genomics Platform"/>
            <consortium name="The Broad Institute Genome Sequencing Center for Infectious Disease"/>
            <person name="Wu L."/>
            <person name="Ma J."/>
        </authorList>
    </citation>
    <scope>NUCLEOTIDE SEQUENCE [LARGE SCALE GENOMIC DNA]</scope>
    <source>
        <strain evidence="3">KCTC 42498</strain>
    </source>
</reference>
<dbReference type="RefSeq" id="WP_377509620.1">
    <property type="nucleotide sequence ID" value="NZ_JBHULU010000021.1"/>
</dbReference>
<dbReference type="InterPro" id="IPR036691">
    <property type="entry name" value="Endo/exonu/phosph_ase_sf"/>
</dbReference>
<dbReference type="InterPro" id="IPR005135">
    <property type="entry name" value="Endo/exonuclease/phosphatase"/>
</dbReference>
<keyword evidence="2" id="KW-0540">Nuclease</keyword>
<keyword evidence="3" id="KW-1185">Reference proteome</keyword>